<dbReference type="PROSITE" id="PS50234">
    <property type="entry name" value="VWFA"/>
    <property type="match status" value="1"/>
</dbReference>
<protein>
    <submittedName>
        <fullName evidence="5">VWA domain-containing protein</fullName>
    </submittedName>
</protein>
<evidence type="ECO:0000256" key="2">
    <source>
        <dbReference type="SAM" id="Phobius"/>
    </source>
</evidence>
<organism evidence="5 6">
    <name type="scientific">Streptomyces lutosisoli</name>
    <dbReference type="NCBI Taxonomy" id="2665721"/>
    <lineage>
        <taxon>Bacteria</taxon>
        <taxon>Bacillati</taxon>
        <taxon>Actinomycetota</taxon>
        <taxon>Actinomycetes</taxon>
        <taxon>Kitasatosporales</taxon>
        <taxon>Streptomycetaceae</taxon>
        <taxon>Streptomyces</taxon>
    </lineage>
</organism>
<feature type="signal peptide" evidence="3">
    <location>
        <begin position="1"/>
        <end position="38"/>
    </location>
</feature>
<dbReference type="CDD" id="cd00198">
    <property type="entry name" value="vWFA"/>
    <property type="match status" value="1"/>
</dbReference>
<evidence type="ECO:0000313" key="6">
    <source>
        <dbReference type="Proteomes" id="UP001596957"/>
    </source>
</evidence>
<dbReference type="Pfam" id="PF13519">
    <property type="entry name" value="VWA_2"/>
    <property type="match status" value="1"/>
</dbReference>
<keyword evidence="2" id="KW-0472">Membrane</keyword>
<keyword evidence="3" id="KW-0732">Signal</keyword>
<feature type="domain" description="VWFA" evidence="4">
    <location>
        <begin position="65"/>
        <end position="245"/>
    </location>
</feature>
<feature type="region of interest" description="Disordered" evidence="1">
    <location>
        <begin position="513"/>
        <end position="535"/>
    </location>
</feature>
<gene>
    <name evidence="5" type="ORF">ACFQZP_02185</name>
</gene>
<name>A0ABW2VCR2_9ACTN</name>
<dbReference type="Proteomes" id="UP001596957">
    <property type="component" value="Unassembled WGS sequence"/>
</dbReference>
<evidence type="ECO:0000256" key="1">
    <source>
        <dbReference type="SAM" id="MobiDB-lite"/>
    </source>
</evidence>
<accession>A0ABW2VCR2</accession>
<comment type="caution">
    <text evidence="5">The sequence shown here is derived from an EMBL/GenBank/DDBJ whole genome shotgun (WGS) entry which is preliminary data.</text>
</comment>
<proteinExistence type="predicted"/>
<dbReference type="SMART" id="SM00327">
    <property type="entry name" value="VWA"/>
    <property type="match status" value="1"/>
</dbReference>
<dbReference type="SUPFAM" id="SSF53300">
    <property type="entry name" value="vWA-like"/>
    <property type="match status" value="1"/>
</dbReference>
<dbReference type="InterPro" id="IPR036465">
    <property type="entry name" value="vWFA_dom_sf"/>
</dbReference>
<reference evidence="6" key="1">
    <citation type="journal article" date="2019" name="Int. J. Syst. Evol. Microbiol.">
        <title>The Global Catalogue of Microorganisms (GCM) 10K type strain sequencing project: providing services to taxonomists for standard genome sequencing and annotation.</title>
        <authorList>
            <consortium name="The Broad Institute Genomics Platform"/>
            <consortium name="The Broad Institute Genome Sequencing Center for Infectious Disease"/>
            <person name="Wu L."/>
            <person name="Ma J."/>
        </authorList>
    </citation>
    <scope>NUCLEOTIDE SEQUENCE [LARGE SCALE GENOMIC DNA]</scope>
    <source>
        <strain evidence="6">CGMCC 4.7198</strain>
    </source>
</reference>
<evidence type="ECO:0000256" key="3">
    <source>
        <dbReference type="SAM" id="SignalP"/>
    </source>
</evidence>
<dbReference type="Gene3D" id="3.40.50.410">
    <property type="entry name" value="von Willebrand factor, type A domain"/>
    <property type="match status" value="1"/>
</dbReference>
<evidence type="ECO:0000313" key="5">
    <source>
        <dbReference type="EMBL" id="MFD0280492.1"/>
    </source>
</evidence>
<evidence type="ECO:0000259" key="4">
    <source>
        <dbReference type="PROSITE" id="PS50234"/>
    </source>
</evidence>
<feature type="chain" id="PRO_5045299836" evidence="3">
    <location>
        <begin position="39"/>
        <end position="535"/>
    </location>
</feature>
<keyword evidence="2" id="KW-1133">Transmembrane helix</keyword>
<feature type="transmembrane region" description="Helical" evidence="2">
    <location>
        <begin position="399"/>
        <end position="419"/>
    </location>
</feature>
<dbReference type="InterPro" id="IPR002035">
    <property type="entry name" value="VWF_A"/>
</dbReference>
<keyword evidence="2" id="KW-0812">Transmembrane</keyword>
<sequence length="535" mass="55903">MKRSVRSPRVVTALRRGATVATAALLAVLTVTAVPANAVPAAAGGPAPTRDEIYRELGVADQPVDYVVLVDTSGSMAAKGRYSTVRSTLRVFLDGLTRADHVALITFDNRPEERYIGPAGDAAKIVSRLPKAPNRSGATDIGAALDQGLHELERTDAADVASVVLLTDGKHDPPRASDYPKSSGTPWDKLRKRAKALSGRTELAGYALPLGSGATGVNLLGKVVENTLVLRPDSIQDLSAYLRRAGDSTRARSAARLLAEDKGKGVTASWTDTGVRDLTDGSATASVTFRSATRHVPLTVSGVRVSADGVPLDVTGVPKQLTLKPGESRKYTVRLAGGPGAGALPYRRTEDGRAALRVSGQVSSSWQRALAPDVDLKIPDGVAVTGDPLVARAEVGSVYFLPAVLSALVAALVLGWLWWRSVNRPPLHGVLTAVPVFGVEIPDRIALSGRRVGFQPRRGGQGTVHGRRRRTAEGPRVDLLIRYTPAGASGRPDQVTCEPGGEAMVGGLSFTHLPHEPAAGPGSGADAVAPGTGRS</sequence>
<dbReference type="RefSeq" id="WP_381260117.1">
    <property type="nucleotide sequence ID" value="NZ_JBHTBI010000039.1"/>
</dbReference>
<dbReference type="EMBL" id="JBHTEC010000001">
    <property type="protein sequence ID" value="MFD0280492.1"/>
    <property type="molecule type" value="Genomic_DNA"/>
</dbReference>
<keyword evidence="6" id="KW-1185">Reference proteome</keyword>